<keyword evidence="3" id="KW-0460">Magnesium</keyword>
<dbReference type="InterPro" id="IPR036135">
    <property type="entry name" value="MoeA_linker/N_sf"/>
</dbReference>
<dbReference type="NCBIfam" id="TIGR00177">
    <property type="entry name" value="molyb_syn"/>
    <property type="match status" value="1"/>
</dbReference>
<evidence type="ECO:0000256" key="3">
    <source>
        <dbReference type="RuleBase" id="RU365090"/>
    </source>
</evidence>
<sequence length="424" mass="45070">MVLSYAEGLAKVLRTAHESQTQDALGRVAGKDVISPKSIPKYDTSAMDGYAICSEVTKNASPQTPVLLGVLGTIAAGDDPEEVIKQVRTDAVDTTNHCLEIMTGAIFPDGYDACVKIEDTVPENEHKGRSILIMKPVSWRANRRSVGCDILEGDVIIPQGKVVESSHILPLASVGIDSVPIARRPHVGVWSTGKEMVNGRGATRDTNGPYLTAAVKEMGLHADFLGVLADDPSALRDALQNAADSADFDVLITSGAVSKGKFDHIRGVLGQIGAEIIFHGLGVRPGHPVLFALVPGARGKTAFFGLPGNPGASSACFRFLIVPYLRALQGQPVAQPMLARLVRQPTTTKTKHGCHAMQDTDCFRHGVLSITATAKLGPFITANCWIHLRPHHSNAPASPTGADLVECYPLSPMGTIRFATTVLN</sequence>
<dbReference type="SMART" id="SM00852">
    <property type="entry name" value="MoCF_biosynth"/>
    <property type="match status" value="1"/>
</dbReference>
<comment type="caution">
    <text evidence="5">The sequence shown here is derived from an EMBL/GenBank/DDBJ whole genome shotgun (WGS) entry which is preliminary data.</text>
</comment>
<comment type="pathway">
    <text evidence="3">Cofactor biosynthesis; molybdopterin biosynthesis.</text>
</comment>
<reference evidence="5" key="1">
    <citation type="journal article" date="2023" name="Mol. Phylogenet. Evol.">
        <title>Genome-scale phylogeny and comparative genomics of the fungal order Sordariales.</title>
        <authorList>
            <person name="Hensen N."/>
            <person name="Bonometti L."/>
            <person name="Westerberg I."/>
            <person name="Brannstrom I.O."/>
            <person name="Guillou S."/>
            <person name="Cros-Aarteil S."/>
            <person name="Calhoun S."/>
            <person name="Haridas S."/>
            <person name="Kuo A."/>
            <person name="Mondo S."/>
            <person name="Pangilinan J."/>
            <person name="Riley R."/>
            <person name="LaButti K."/>
            <person name="Andreopoulos B."/>
            <person name="Lipzen A."/>
            <person name="Chen C."/>
            <person name="Yan M."/>
            <person name="Daum C."/>
            <person name="Ng V."/>
            <person name="Clum A."/>
            <person name="Steindorff A."/>
            <person name="Ohm R.A."/>
            <person name="Martin F."/>
            <person name="Silar P."/>
            <person name="Natvig D.O."/>
            <person name="Lalanne C."/>
            <person name="Gautier V."/>
            <person name="Ament-Velasquez S.L."/>
            <person name="Kruys A."/>
            <person name="Hutchinson M.I."/>
            <person name="Powell A.J."/>
            <person name="Barry K."/>
            <person name="Miller A.N."/>
            <person name="Grigoriev I.V."/>
            <person name="Debuchy R."/>
            <person name="Gladieux P."/>
            <person name="Hiltunen Thoren M."/>
            <person name="Johannesson H."/>
        </authorList>
    </citation>
    <scope>NUCLEOTIDE SEQUENCE</scope>
    <source>
        <strain evidence="5">CBS 359.72</strain>
    </source>
</reference>
<dbReference type="PANTHER" id="PTHR10192">
    <property type="entry name" value="MOLYBDOPTERIN BIOSYNTHESIS PROTEIN"/>
    <property type="match status" value="1"/>
</dbReference>
<comment type="catalytic activity">
    <reaction evidence="3">
        <text>adenylyl-molybdopterin + molybdate = Mo-molybdopterin + AMP + H(+)</text>
        <dbReference type="Rhea" id="RHEA:35047"/>
        <dbReference type="ChEBI" id="CHEBI:15378"/>
        <dbReference type="ChEBI" id="CHEBI:36264"/>
        <dbReference type="ChEBI" id="CHEBI:62727"/>
        <dbReference type="ChEBI" id="CHEBI:71302"/>
        <dbReference type="ChEBI" id="CHEBI:456215"/>
    </reaction>
</comment>
<dbReference type="GO" id="GO:0006777">
    <property type="term" value="P:Mo-molybdopterin cofactor biosynthetic process"/>
    <property type="evidence" value="ECO:0007669"/>
    <property type="project" value="UniProtKB-UniRule"/>
</dbReference>
<dbReference type="Gene3D" id="2.40.340.10">
    <property type="entry name" value="MoeA, C-terminal, domain IV"/>
    <property type="match status" value="1"/>
</dbReference>
<dbReference type="GO" id="GO:0046872">
    <property type="term" value="F:metal ion binding"/>
    <property type="evidence" value="ECO:0007669"/>
    <property type="project" value="UniProtKB-UniRule"/>
</dbReference>
<keyword evidence="6" id="KW-1185">Reference proteome</keyword>
<keyword evidence="3" id="KW-0479">Metal-binding</keyword>
<dbReference type="Proteomes" id="UP001303647">
    <property type="component" value="Unassembled WGS sequence"/>
</dbReference>
<dbReference type="EC" id="2.7.7.75" evidence="2"/>
<organism evidence="5 6">
    <name type="scientific">Corynascus novoguineensis</name>
    <dbReference type="NCBI Taxonomy" id="1126955"/>
    <lineage>
        <taxon>Eukaryota</taxon>
        <taxon>Fungi</taxon>
        <taxon>Dikarya</taxon>
        <taxon>Ascomycota</taxon>
        <taxon>Pezizomycotina</taxon>
        <taxon>Sordariomycetes</taxon>
        <taxon>Sordariomycetidae</taxon>
        <taxon>Sordariales</taxon>
        <taxon>Chaetomiaceae</taxon>
        <taxon>Corynascus</taxon>
    </lineage>
</organism>
<dbReference type="InterPro" id="IPR038987">
    <property type="entry name" value="MoeA-like"/>
</dbReference>
<keyword evidence="3" id="KW-0500">Molybdenum</keyword>
<reference evidence="5" key="2">
    <citation type="submission" date="2023-05" db="EMBL/GenBank/DDBJ databases">
        <authorList>
            <consortium name="Lawrence Berkeley National Laboratory"/>
            <person name="Steindorff A."/>
            <person name="Hensen N."/>
            <person name="Bonometti L."/>
            <person name="Westerberg I."/>
            <person name="Brannstrom I.O."/>
            <person name="Guillou S."/>
            <person name="Cros-Aarteil S."/>
            <person name="Calhoun S."/>
            <person name="Haridas S."/>
            <person name="Kuo A."/>
            <person name="Mondo S."/>
            <person name="Pangilinan J."/>
            <person name="Riley R."/>
            <person name="Labutti K."/>
            <person name="Andreopoulos B."/>
            <person name="Lipzen A."/>
            <person name="Chen C."/>
            <person name="Yanf M."/>
            <person name="Daum C."/>
            <person name="Ng V."/>
            <person name="Clum A."/>
            <person name="Ohm R."/>
            <person name="Martin F."/>
            <person name="Silar P."/>
            <person name="Natvig D."/>
            <person name="Lalanne C."/>
            <person name="Gautier V."/>
            <person name="Ament-Velasquez S.L."/>
            <person name="Kruys A."/>
            <person name="Hutchinson M.I."/>
            <person name="Powell A.J."/>
            <person name="Barry K."/>
            <person name="Miller A.N."/>
            <person name="Grigoriev I.V."/>
            <person name="Debuchy R."/>
            <person name="Gladieux P."/>
            <person name="Thoren M.H."/>
            <person name="Johannesson H."/>
        </authorList>
    </citation>
    <scope>NUCLEOTIDE SEQUENCE</scope>
    <source>
        <strain evidence="5">CBS 359.72</strain>
    </source>
</reference>
<comment type="similarity">
    <text evidence="1">In the C-terminal section; belongs to the MoeA family.</text>
</comment>
<dbReference type="Gene3D" id="2.170.190.11">
    <property type="entry name" value="Molybdopterin biosynthesis moea protein, domain 3"/>
    <property type="match status" value="1"/>
</dbReference>
<evidence type="ECO:0000256" key="1">
    <source>
        <dbReference type="ARBA" id="ARBA00008339"/>
    </source>
</evidence>
<dbReference type="InterPro" id="IPR005110">
    <property type="entry name" value="MoeA_linker/N"/>
</dbReference>
<evidence type="ECO:0000313" key="6">
    <source>
        <dbReference type="Proteomes" id="UP001303647"/>
    </source>
</evidence>
<comment type="cofactor">
    <cofactor evidence="3">
        <name>Mg(2+)</name>
        <dbReference type="ChEBI" id="CHEBI:18420"/>
    </cofactor>
</comment>
<keyword evidence="3" id="KW-0501">Molybdenum cofactor biosynthesis</keyword>
<gene>
    <name evidence="5" type="ORF">C7999DRAFT_44552</name>
</gene>
<evidence type="ECO:0000259" key="4">
    <source>
        <dbReference type="SMART" id="SM00852"/>
    </source>
</evidence>
<dbReference type="GO" id="GO:0061599">
    <property type="term" value="F:molybdopterin molybdotransferase activity"/>
    <property type="evidence" value="ECO:0007669"/>
    <property type="project" value="UniProtKB-UniRule"/>
</dbReference>
<dbReference type="GO" id="GO:0061598">
    <property type="term" value="F:molybdopterin adenylyltransferase activity"/>
    <property type="evidence" value="ECO:0007669"/>
    <property type="project" value="UniProtKB-UniRule"/>
</dbReference>
<comment type="function">
    <text evidence="3">Catalyzes two steps in the biosynthesis of the molybdenum cofactor. In the first step, molybdopterin is adenylated. Subsequently, molybdate is inserted into adenylated molybdopterin and AMP is released.</text>
</comment>
<dbReference type="GO" id="GO:0005524">
    <property type="term" value="F:ATP binding"/>
    <property type="evidence" value="ECO:0007669"/>
    <property type="project" value="UniProtKB-UniRule"/>
</dbReference>
<protein>
    <recommendedName>
        <fullName evidence="2">molybdopterin adenylyltransferase</fullName>
        <ecNumber evidence="2">2.7.7.75</ecNumber>
    </recommendedName>
</protein>
<feature type="domain" description="MoaB/Mog" evidence="4">
    <location>
        <begin position="188"/>
        <end position="327"/>
    </location>
</feature>
<dbReference type="SUPFAM" id="SSF53218">
    <property type="entry name" value="Molybdenum cofactor biosynthesis proteins"/>
    <property type="match status" value="1"/>
</dbReference>
<dbReference type="SUPFAM" id="SSF63882">
    <property type="entry name" value="MoeA N-terminal region -like"/>
    <property type="match status" value="1"/>
</dbReference>
<dbReference type="InterPro" id="IPR001453">
    <property type="entry name" value="MoaB/Mog_dom"/>
</dbReference>
<dbReference type="CDD" id="cd00887">
    <property type="entry name" value="MoeA"/>
    <property type="match status" value="1"/>
</dbReference>
<dbReference type="Gene3D" id="3.90.105.10">
    <property type="entry name" value="Molybdopterin biosynthesis moea protein, domain 2"/>
    <property type="match status" value="1"/>
</dbReference>
<dbReference type="Pfam" id="PF00994">
    <property type="entry name" value="MoCF_biosynth"/>
    <property type="match status" value="1"/>
</dbReference>
<name>A0AAN7CKA5_9PEZI</name>
<proteinExistence type="inferred from homology"/>
<dbReference type="PANTHER" id="PTHR10192:SF30">
    <property type="entry name" value="MOLYBDOPTERIN ADENYLYLTRANSFERASE"/>
    <property type="match status" value="1"/>
</dbReference>
<dbReference type="AlphaFoldDB" id="A0AAN7CKA5"/>
<keyword evidence="3" id="KW-0808">Transferase</keyword>
<evidence type="ECO:0000256" key="2">
    <source>
        <dbReference type="ARBA" id="ARBA00012509"/>
    </source>
</evidence>
<dbReference type="EMBL" id="MU857790">
    <property type="protein sequence ID" value="KAK4243681.1"/>
    <property type="molecule type" value="Genomic_DNA"/>
</dbReference>
<dbReference type="Pfam" id="PF03453">
    <property type="entry name" value="MoeA_N"/>
    <property type="match status" value="1"/>
</dbReference>
<dbReference type="InterPro" id="IPR036425">
    <property type="entry name" value="MoaB/Mog-like_dom_sf"/>
</dbReference>
<evidence type="ECO:0000313" key="5">
    <source>
        <dbReference type="EMBL" id="KAK4243681.1"/>
    </source>
</evidence>
<accession>A0AAN7CKA5</accession>
<comment type="similarity">
    <text evidence="3">Belongs to the MoeA family.</text>
</comment>
<dbReference type="Gene3D" id="3.40.980.10">
    <property type="entry name" value="MoaB/Mog-like domain"/>
    <property type="match status" value="1"/>
</dbReference>
<dbReference type="GO" id="GO:0005829">
    <property type="term" value="C:cytosol"/>
    <property type="evidence" value="ECO:0007669"/>
    <property type="project" value="TreeGrafter"/>
</dbReference>
<comment type="catalytic activity">
    <reaction evidence="3">
        <text>molybdopterin + ATP + H(+) = adenylyl-molybdopterin + diphosphate</text>
        <dbReference type="Rhea" id="RHEA:31331"/>
        <dbReference type="ChEBI" id="CHEBI:15378"/>
        <dbReference type="ChEBI" id="CHEBI:30616"/>
        <dbReference type="ChEBI" id="CHEBI:33019"/>
        <dbReference type="ChEBI" id="CHEBI:58698"/>
        <dbReference type="ChEBI" id="CHEBI:62727"/>
    </reaction>
</comment>
<dbReference type="InterPro" id="IPR036688">
    <property type="entry name" value="MoeA_C_domain_IV_sf"/>
</dbReference>